<evidence type="ECO:0000256" key="4">
    <source>
        <dbReference type="ARBA" id="ARBA00023172"/>
    </source>
</evidence>
<dbReference type="GO" id="GO:0003677">
    <property type="term" value="F:DNA binding"/>
    <property type="evidence" value="ECO:0007669"/>
    <property type="project" value="UniProtKB-KW"/>
</dbReference>
<reference evidence="7" key="1">
    <citation type="submission" date="2016-11" db="EMBL/GenBank/DDBJ databases">
        <authorList>
            <person name="Jaros S."/>
            <person name="Januszkiewicz K."/>
            <person name="Wedrychowicz H."/>
        </authorList>
    </citation>
    <scope>NUCLEOTIDE SEQUENCE [LARGE SCALE GENOMIC DNA]</scope>
    <source>
        <strain evidence="7">DSM 19859</strain>
    </source>
</reference>
<keyword evidence="3" id="KW-0238">DNA-binding</keyword>
<dbReference type="AlphaFoldDB" id="A0A1M5YY61"/>
<dbReference type="STRING" id="573501.SAMN04487999_2489"/>
<evidence type="ECO:0000256" key="2">
    <source>
        <dbReference type="ARBA" id="ARBA00022908"/>
    </source>
</evidence>
<dbReference type="Gene3D" id="1.10.443.10">
    <property type="entry name" value="Intergrase catalytic core"/>
    <property type="match status" value="1"/>
</dbReference>
<accession>A0A1M5YY61</accession>
<dbReference type="EMBL" id="QOVN01000003">
    <property type="protein sequence ID" value="RXG29663.1"/>
    <property type="molecule type" value="Genomic_DNA"/>
</dbReference>
<dbReference type="PANTHER" id="PTHR30349:SF41">
    <property type="entry name" value="INTEGRASE_RECOMBINASE PROTEIN MJ0367-RELATED"/>
    <property type="match status" value="1"/>
</dbReference>
<dbReference type="Proteomes" id="UP000184240">
    <property type="component" value="Unassembled WGS sequence"/>
</dbReference>
<dbReference type="InterPro" id="IPR013762">
    <property type="entry name" value="Integrase-like_cat_sf"/>
</dbReference>
<dbReference type="InterPro" id="IPR050090">
    <property type="entry name" value="Tyrosine_recombinase_XerCD"/>
</dbReference>
<evidence type="ECO:0000313" key="6">
    <source>
        <dbReference type="EMBL" id="RXG29663.1"/>
    </source>
</evidence>
<keyword evidence="4" id="KW-0233">DNA recombination</keyword>
<dbReference type="Pfam" id="PF13495">
    <property type="entry name" value="Phage_int_SAM_4"/>
    <property type="match status" value="1"/>
</dbReference>
<name>A0A1M5YY61_9FLAO</name>
<evidence type="ECO:0000313" key="8">
    <source>
        <dbReference type="Proteomes" id="UP000184240"/>
    </source>
</evidence>
<protein>
    <submittedName>
        <fullName evidence="7">Site-specific recombinase XerD</fullName>
    </submittedName>
</protein>
<evidence type="ECO:0000259" key="5">
    <source>
        <dbReference type="PROSITE" id="PS51898"/>
    </source>
</evidence>
<dbReference type="EMBL" id="FQXT01000004">
    <property type="protein sequence ID" value="SHI16961.1"/>
    <property type="molecule type" value="Genomic_DNA"/>
</dbReference>
<dbReference type="InterPro" id="IPR011010">
    <property type="entry name" value="DNA_brk_join_enz"/>
</dbReference>
<dbReference type="GO" id="GO:0006310">
    <property type="term" value="P:DNA recombination"/>
    <property type="evidence" value="ECO:0007669"/>
    <property type="project" value="UniProtKB-KW"/>
</dbReference>
<evidence type="ECO:0000256" key="3">
    <source>
        <dbReference type="ARBA" id="ARBA00023125"/>
    </source>
</evidence>
<dbReference type="InterPro" id="IPR002104">
    <property type="entry name" value="Integrase_catalytic"/>
</dbReference>
<dbReference type="GO" id="GO:0015074">
    <property type="term" value="P:DNA integration"/>
    <property type="evidence" value="ECO:0007669"/>
    <property type="project" value="UniProtKB-KW"/>
</dbReference>
<organism evidence="7 8">
    <name type="scientific">Leeuwenhoekiella palythoae</name>
    <dbReference type="NCBI Taxonomy" id="573501"/>
    <lineage>
        <taxon>Bacteria</taxon>
        <taxon>Pseudomonadati</taxon>
        <taxon>Bacteroidota</taxon>
        <taxon>Flavobacteriia</taxon>
        <taxon>Flavobacteriales</taxon>
        <taxon>Flavobacteriaceae</taxon>
        <taxon>Leeuwenhoekiella</taxon>
    </lineage>
</organism>
<comment type="similarity">
    <text evidence="1">Belongs to the 'phage' integrase family.</text>
</comment>
<dbReference type="InterPro" id="IPR004107">
    <property type="entry name" value="Integrase_SAM-like_N"/>
</dbReference>
<evidence type="ECO:0000313" key="9">
    <source>
        <dbReference type="Proteomes" id="UP000290037"/>
    </source>
</evidence>
<feature type="domain" description="Tyr recombinase" evidence="5">
    <location>
        <begin position="194"/>
        <end position="366"/>
    </location>
</feature>
<dbReference type="PANTHER" id="PTHR30349">
    <property type="entry name" value="PHAGE INTEGRASE-RELATED"/>
    <property type="match status" value="1"/>
</dbReference>
<evidence type="ECO:0000313" key="7">
    <source>
        <dbReference type="EMBL" id="SHI16961.1"/>
    </source>
</evidence>
<sequence>MYFSSMKPIIKLLNLRHRNVNHIGLQFAYHDGLKAVIKYELQAQWSQTHRLWYVLDTPKNLKRIYSVLAALCTIDTSGYEARQASNKETQPLTAMQRSVLNGYYRYLQGKRYSQSTIKTYTFFVSEFVKFQYKIAFEDYTNRQVELFIEQVFIERKYSISSQRQFISALKLFTTYFPHTQISALRLTRPKKSKKLPEVISQEQFLSLVQAAKNLKHRTIICVLYGSGLRISELLNLELKDLDPDRNQLFIRNAKGRKDRYAQLSAYLKPLLFNYLNTYKPQRYFIEGPNGKAYSASSVRKFLVVYAQKAGIAQRITPHILRHSYATHLLEQGVGIRHIQELLGHSKPETTMIYTHVTQKDLSAIKSPLDSVIAKFKLDKQEQKFLLSRKL</sequence>
<reference evidence="6 9" key="3">
    <citation type="submission" date="2018-07" db="EMBL/GenBank/DDBJ databases">
        <title>Leeuwenhoekiella genomics.</title>
        <authorList>
            <person name="Tahon G."/>
            <person name="Willems A."/>
        </authorList>
    </citation>
    <scope>NUCLEOTIDE SEQUENCE [LARGE SCALE GENOMIC DNA]</scope>
    <source>
        <strain evidence="6 9">LMG 24856</strain>
    </source>
</reference>
<gene>
    <name evidence="6" type="ORF">DSM01_1765</name>
    <name evidence="7" type="ORF">SAMN04487999_2489</name>
</gene>
<keyword evidence="9" id="KW-1185">Reference proteome</keyword>
<dbReference type="SUPFAM" id="SSF56349">
    <property type="entry name" value="DNA breaking-rejoining enzymes"/>
    <property type="match status" value="1"/>
</dbReference>
<evidence type="ECO:0000256" key="1">
    <source>
        <dbReference type="ARBA" id="ARBA00008857"/>
    </source>
</evidence>
<dbReference type="Proteomes" id="UP000290037">
    <property type="component" value="Unassembled WGS sequence"/>
</dbReference>
<proteinExistence type="inferred from homology"/>
<dbReference type="Pfam" id="PF00589">
    <property type="entry name" value="Phage_integrase"/>
    <property type="match status" value="1"/>
</dbReference>
<reference evidence="8" key="2">
    <citation type="submission" date="2016-11" db="EMBL/GenBank/DDBJ databases">
        <authorList>
            <person name="Varghese N."/>
            <person name="Submissions S."/>
        </authorList>
    </citation>
    <scope>NUCLEOTIDE SEQUENCE [LARGE SCALE GENOMIC DNA]</scope>
    <source>
        <strain evidence="8">DSM 19859</strain>
    </source>
</reference>
<dbReference type="Gene3D" id="1.10.150.130">
    <property type="match status" value="1"/>
</dbReference>
<dbReference type="PROSITE" id="PS51898">
    <property type="entry name" value="TYR_RECOMBINASE"/>
    <property type="match status" value="1"/>
</dbReference>
<dbReference type="InterPro" id="IPR010998">
    <property type="entry name" value="Integrase_recombinase_N"/>
</dbReference>
<keyword evidence="2" id="KW-0229">DNA integration</keyword>